<proteinExistence type="predicted"/>
<evidence type="ECO:0000313" key="2">
    <source>
        <dbReference type="EMBL" id="KDQ51563.1"/>
    </source>
</evidence>
<protein>
    <recommendedName>
        <fullName evidence="4">F-box domain-containing protein</fullName>
    </recommendedName>
</protein>
<organism evidence="2 3">
    <name type="scientific">Jaapia argillacea MUCL 33604</name>
    <dbReference type="NCBI Taxonomy" id="933084"/>
    <lineage>
        <taxon>Eukaryota</taxon>
        <taxon>Fungi</taxon>
        <taxon>Dikarya</taxon>
        <taxon>Basidiomycota</taxon>
        <taxon>Agaricomycotina</taxon>
        <taxon>Agaricomycetes</taxon>
        <taxon>Agaricomycetidae</taxon>
        <taxon>Jaapiales</taxon>
        <taxon>Jaapiaceae</taxon>
        <taxon>Jaapia</taxon>
    </lineage>
</organism>
<dbReference type="EMBL" id="KL197747">
    <property type="protein sequence ID" value="KDQ51563.1"/>
    <property type="molecule type" value="Genomic_DNA"/>
</dbReference>
<dbReference type="OrthoDB" id="2937711at2759"/>
<name>A0A067P9H1_9AGAM</name>
<evidence type="ECO:0000313" key="3">
    <source>
        <dbReference type="Proteomes" id="UP000027265"/>
    </source>
</evidence>
<sequence length="479" mass="53811">MAISILNIPRDVLLAIATSPNLNMQDVWRFTQICSQLRSLQKEKVFWVRVLRHRRTPRPYHIPCGEDMSKLDIDVLKAIATRARDLDSNWSRESPHSVGPVHSFDCESDSMLAFGIQGTSLWITHSPISGLASLWDISRAKLICTTMIGVGVLIVSDPLDETGVHFRGAVFCEHKDGELRATTLMLLRVHYMRSVPSLEAIFQRTLPATSPEIQPFVWTNTLGYFQCQDGLGTVITFDMRTGAESKGSMDMKSNETRQHCILAYMGKVVIVSEDEKHFIVDHCPYRRVASSSFPQPHSDMIIKVPSKSPSGRRNGPSPGTLDCMVSGHPSNGPLSASIRYNKRTKSTAVMFRQASLRLAADDTVEIVSSLGLDDFTRTATVPGKVWHYTFNCVDKCSWPHVFVGYDGNHVLLIMEDTEARRCKLHLVRYDPTTENTHVHELKVPRRINLKEISTFALDDCAGIVLLMDKFAVMHCSYYA</sequence>
<evidence type="ECO:0000256" key="1">
    <source>
        <dbReference type="SAM" id="MobiDB-lite"/>
    </source>
</evidence>
<gene>
    <name evidence="2" type="ORF">JAAARDRAFT_211020</name>
</gene>
<evidence type="ECO:0008006" key="4">
    <source>
        <dbReference type="Google" id="ProtNLM"/>
    </source>
</evidence>
<reference evidence="3" key="1">
    <citation type="journal article" date="2014" name="Proc. Natl. Acad. Sci. U.S.A.">
        <title>Extensive sampling of basidiomycete genomes demonstrates inadequacy of the white-rot/brown-rot paradigm for wood decay fungi.</title>
        <authorList>
            <person name="Riley R."/>
            <person name="Salamov A.A."/>
            <person name="Brown D.W."/>
            <person name="Nagy L.G."/>
            <person name="Floudas D."/>
            <person name="Held B.W."/>
            <person name="Levasseur A."/>
            <person name="Lombard V."/>
            <person name="Morin E."/>
            <person name="Otillar R."/>
            <person name="Lindquist E.A."/>
            <person name="Sun H."/>
            <person name="LaButti K.M."/>
            <person name="Schmutz J."/>
            <person name="Jabbour D."/>
            <person name="Luo H."/>
            <person name="Baker S.E."/>
            <person name="Pisabarro A.G."/>
            <person name="Walton J.D."/>
            <person name="Blanchette R.A."/>
            <person name="Henrissat B."/>
            <person name="Martin F."/>
            <person name="Cullen D."/>
            <person name="Hibbett D.S."/>
            <person name="Grigoriev I.V."/>
        </authorList>
    </citation>
    <scope>NUCLEOTIDE SEQUENCE [LARGE SCALE GENOMIC DNA]</scope>
    <source>
        <strain evidence="3">MUCL 33604</strain>
    </source>
</reference>
<dbReference type="InParanoid" id="A0A067P9H1"/>
<feature type="region of interest" description="Disordered" evidence="1">
    <location>
        <begin position="299"/>
        <end position="320"/>
    </location>
</feature>
<dbReference type="Proteomes" id="UP000027265">
    <property type="component" value="Unassembled WGS sequence"/>
</dbReference>
<dbReference type="InterPro" id="IPR036047">
    <property type="entry name" value="F-box-like_dom_sf"/>
</dbReference>
<dbReference type="HOGENOM" id="CLU_586674_0_0_1"/>
<dbReference type="SUPFAM" id="SSF81383">
    <property type="entry name" value="F-box domain"/>
    <property type="match status" value="1"/>
</dbReference>
<keyword evidence="3" id="KW-1185">Reference proteome</keyword>
<accession>A0A067P9H1</accession>
<dbReference type="AlphaFoldDB" id="A0A067P9H1"/>